<dbReference type="RefSeq" id="WP_258212306.1">
    <property type="nucleotide sequence ID" value="NZ_JANQBD010000003.1"/>
</dbReference>
<dbReference type="PROSITE" id="PS51502">
    <property type="entry name" value="S_R_A_B_BARREL"/>
    <property type="match status" value="1"/>
</dbReference>
<comment type="caution">
    <text evidence="2">The sequence shown here is derived from an EMBL/GenBank/DDBJ whole genome shotgun (WGS) entry which is preliminary data.</text>
</comment>
<feature type="domain" description="Stress-response A/B barrel" evidence="1">
    <location>
        <begin position="6"/>
        <end position="98"/>
    </location>
</feature>
<evidence type="ECO:0000259" key="1">
    <source>
        <dbReference type="PROSITE" id="PS51502"/>
    </source>
</evidence>
<gene>
    <name evidence="2" type="ORF">NV381_05705</name>
</gene>
<dbReference type="EMBL" id="JANQBD010000003">
    <property type="protein sequence ID" value="MCR8630695.1"/>
    <property type="molecule type" value="Genomic_DNA"/>
</dbReference>
<proteinExistence type="predicted"/>
<dbReference type="Gene3D" id="3.30.70.100">
    <property type="match status" value="1"/>
</dbReference>
<dbReference type="SUPFAM" id="SSF54909">
    <property type="entry name" value="Dimeric alpha+beta barrel"/>
    <property type="match status" value="1"/>
</dbReference>
<dbReference type="InterPro" id="IPR013097">
    <property type="entry name" value="Dabb"/>
</dbReference>
<accession>A0ABT1YD53</accession>
<name>A0ABT1YD53_9BACL</name>
<dbReference type="Proteomes" id="UP001300012">
    <property type="component" value="Unassembled WGS sequence"/>
</dbReference>
<protein>
    <submittedName>
        <fullName evidence="2">Dabb family protein</fullName>
    </submittedName>
</protein>
<dbReference type="SMART" id="SM00886">
    <property type="entry name" value="Dabb"/>
    <property type="match status" value="1"/>
</dbReference>
<evidence type="ECO:0000313" key="3">
    <source>
        <dbReference type="Proteomes" id="UP001300012"/>
    </source>
</evidence>
<keyword evidence="3" id="KW-1185">Reference proteome</keyword>
<dbReference type="InterPro" id="IPR011008">
    <property type="entry name" value="Dimeric_a/b-barrel"/>
</dbReference>
<dbReference type="Pfam" id="PF07876">
    <property type="entry name" value="Dabb"/>
    <property type="match status" value="1"/>
</dbReference>
<organism evidence="2 3">
    <name type="scientific">Paenibacillus radicis</name>
    <name type="common">ex Xue et al. 2023</name>
    <dbReference type="NCBI Taxonomy" id="2972489"/>
    <lineage>
        <taxon>Bacteria</taxon>
        <taxon>Bacillati</taxon>
        <taxon>Bacillota</taxon>
        <taxon>Bacilli</taxon>
        <taxon>Bacillales</taxon>
        <taxon>Paenibacillaceae</taxon>
        <taxon>Paenibacillus</taxon>
    </lineage>
</organism>
<evidence type="ECO:0000313" key="2">
    <source>
        <dbReference type="EMBL" id="MCR8630695.1"/>
    </source>
</evidence>
<reference evidence="2 3" key="1">
    <citation type="submission" date="2022-08" db="EMBL/GenBank/DDBJ databases">
        <title>Paenibacillus endoradicis sp. nov., Paenibacillus radicibacter sp. nov and Paenibacillus pararadicis sp. nov., three cold-adapted plant growth-promoting bacteria isolated from root of Larix gmelinii in Great Khingan.</title>
        <authorList>
            <person name="Xue H."/>
        </authorList>
    </citation>
    <scope>NUCLEOTIDE SEQUENCE [LARGE SCALE GENOMIC DNA]</scope>
    <source>
        <strain evidence="2 3">N5-1-1-5</strain>
    </source>
</reference>
<sequence length="104" mass="12083">MSGQAIKHMVIFNLKHEVGTREAKLFLQESQAILAAIPQVQQFEVFRQVSGKNDYDFGFSMVFADSADYSAYNIHPVHVDYVKNRWEKEVTRFLEIDLQLESEL</sequence>